<evidence type="ECO:0000256" key="3">
    <source>
        <dbReference type="ARBA" id="ARBA00022519"/>
    </source>
</evidence>
<feature type="transmembrane region" description="Helical" evidence="7">
    <location>
        <begin position="377"/>
        <end position="396"/>
    </location>
</feature>
<feature type="transmembrane region" description="Helical" evidence="7">
    <location>
        <begin position="408"/>
        <end position="427"/>
    </location>
</feature>
<feature type="transmembrane region" description="Helical" evidence="7">
    <location>
        <begin position="157"/>
        <end position="177"/>
    </location>
</feature>
<feature type="transmembrane region" description="Helical" evidence="7">
    <location>
        <begin position="58"/>
        <end position="80"/>
    </location>
</feature>
<dbReference type="STRING" id="1499967.U27_00485"/>
<dbReference type="PANTHER" id="PTHR33362">
    <property type="entry name" value="SIALIC ACID TRAP TRANSPORTER PERMEASE PROTEIN SIAT-RELATED"/>
    <property type="match status" value="1"/>
</dbReference>
<comment type="subcellular location">
    <subcellularLocation>
        <location evidence="1">Cell inner membrane</location>
        <topology evidence="1">Multi-pass membrane protein</topology>
    </subcellularLocation>
</comment>
<evidence type="ECO:0000256" key="2">
    <source>
        <dbReference type="ARBA" id="ARBA00022475"/>
    </source>
</evidence>
<evidence type="ECO:0000259" key="8">
    <source>
        <dbReference type="Pfam" id="PF06808"/>
    </source>
</evidence>
<keyword evidence="6 7" id="KW-0472">Membrane</keyword>
<reference evidence="9" key="1">
    <citation type="journal article" date="2015" name="PeerJ">
        <title>First genomic representation of candidate bacterial phylum KSB3 points to enhanced environmental sensing as a trigger of wastewater bulking.</title>
        <authorList>
            <person name="Sekiguchi Y."/>
            <person name="Ohashi A."/>
            <person name="Parks D.H."/>
            <person name="Yamauchi T."/>
            <person name="Tyson G.W."/>
            <person name="Hugenholtz P."/>
        </authorList>
    </citation>
    <scope>NUCLEOTIDE SEQUENCE [LARGE SCALE GENOMIC DNA]</scope>
</reference>
<keyword evidence="2" id="KW-1003">Cell membrane</keyword>
<dbReference type="GO" id="GO:0022857">
    <property type="term" value="F:transmembrane transporter activity"/>
    <property type="evidence" value="ECO:0007669"/>
    <property type="project" value="TreeGrafter"/>
</dbReference>
<keyword evidence="3" id="KW-0997">Cell inner membrane</keyword>
<evidence type="ECO:0000256" key="1">
    <source>
        <dbReference type="ARBA" id="ARBA00004429"/>
    </source>
</evidence>
<sequence>MQTIGIFPLEVFYLFLLLGFVFLIFVLFKRPIYEAMFLAFGFSIVMTGRYDIFMKYLLYPATQSSLFYIIVAFLTLAYVLSKTRVVEKFINIILAIFGGLPGGAGYVALFSSSGLAMMTGTGPGNVAATGVFTIPAMIKSGFSRPLAATTEMAASMLGNQMGPGLNIVGFGILVNLFPDKNYDLGKFWVALWIVGGWLVIHRLITLIVLCKIQGVKPIPKEERPKIGEAFRRGWDALLLPFFVLFPIIISSKYSALLESRFGVDGTKAFSGTVLMFSVGVCMVYSLFMGRQAVKESEGGFSLQIIFNMFRNSLRSVVPVGATIYFAYAISLVFKEVAMAEAITAWVIGFGLGKLGWALLITLFTALLGMVLPGSSQVALLGAAIISTGAAVGIDPFRVAAVMPTLTGVMEGMTPPLALALFTAMGIAKSEFWPSAKLAYVWIAGQIVFSVLLLTGILPIFIQG</sequence>
<keyword evidence="10" id="KW-1185">Reference proteome</keyword>
<keyword evidence="4 7" id="KW-0812">Transmembrane</keyword>
<protein>
    <recommendedName>
        <fullName evidence="8">TRAP C4-dicarboxylate transport system permease DctM subunit domain-containing protein</fullName>
    </recommendedName>
</protein>
<dbReference type="InterPro" id="IPR010656">
    <property type="entry name" value="DctM"/>
</dbReference>
<evidence type="ECO:0000256" key="5">
    <source>
        <dbReference type="ARBA" id="ARBA00022989"/>
    </source>
</evidence>
<feature type="transmembrane region" description="Helical" evidence="7">
    <location>
        <begin position="189"/>
        <end position="212"/>
    </location>
</feature>
<proteinExistence type="predicted"/>
<evidence type="ECO:0000313" key="9">
    <source>
        <dbReference type="EMBL" id="GAK60588.1"/>
    </source>
</evidence>
<feature type="transmembrane region" description="Helical" evidence="7">
    <location>
        <begin position="268"/>
        <end position="287"/>
    </location>
</feature>
<gene>
    <name evidence="9" type="ORF">U27_00485</name>
</gene>
<dbReference type="EMBL" id="DF820473">
    <property type="protein sequence ID" value="GAK60588.1"/>
    <property type="molecule type" value="Genomic_DNA"/>
</dbReference>
<feature type="transmembrane region" description="Helical" evidence="7">
    <location>
        <begin position="35"/>
        <end position="52"/>
    </location>
</feature>
<dbReference type="HOGENOM" id="CLU_603701_0_0_0"/>
<feature type="transmembrane region" description="Helical" evidence="7">
    <location>
        <begin position="345"/>
        <end position="370"/>
    </location>
</feature>
<evidence type="ECO:0000313" key="10">
    <source>
        <dbReference type="Proteomes" id="UP000030661"/>
    </source>
</evidence>
<dbReference type="GO" id="GO:0005886">
    <property type="term" value="C:plasma membrane"/>
    <property type="evidence" value="ECO:0007669"/>
    <property type="project" value="UniProtKB-SubCell"/>
</dbReference>
<dbReference type="Pfam" id="PF06808">
    <property type="entry name" value="DctM"/>
    <property type="match status" value="1"/>
</dbReference>
<dbReference type="AlphaFoldDB" id="A0A081C7N3"/>
<keyword evidence="5 7" id="KW-1133">Transmembrane helix</keyword>
<evidence type="ECO:0000256" key="4">
    <source>
        <dbReference type="ARBA" id="ARBA00022692"/>
    </source>
</evidence>
<evidence type="ECO:0000256" key="6">
    <source>
        <dbReference type="ARBA" id="ARBA00023136"/>
    </source>
</evidence>
<dbReference type="Proteomes" id="UP000030661">
    <property type="component" value="Unassembled WGS sequence"/>
</dbReference>
<feature type="transmembrane region" description="Helical" evidence="7">
    <location>
        <begin position="439"/>
        <end position="461"/>
    </location>
</feature>
<feature type="transmembrane region" description="Helical" evidence="7">
    <location>
        <begin position="315"/>
        <end position="333"/>
    </location>
</feature>
<feature type="transmembrane region" description="Helical" evidence="7">
    <location>
        <begin position="233"/>
        <end position="256"/>
    </location>
</feature>
<evidence type="ECO:0000256" key="7">
    <source>
        <dbReference type="SAM" id="Phobius"/>
    </source>
</evidence>
<organism evidence="9">
    <name type="scientific">Vecturithrix granuli</name>
    <dbReference type="NCBI Taxonomy" id="1499967"/>
    <lineage>
        <taxon>Bacteria</taxon>
        <taxon>Candidatus Moduliflexota</taxon>
        <taxon>Candidatus Vecturitrichia</taxon>
        <taxon>Candidatus Vecturitrichales</taxon>
        <taxon>Candidatus Vecturitrichaceae</taxon>
        <taxon>Candidatus Vecturithrix</taxon>
    </lineage>
</organism>
<feature type="domain" description="TRAP C4-dicarboxylate transport system permease DctM subunit" evidence="8">
    <location>
        <begin position="21"/>
        <end position="453"/>
    </location>
</feature>
<feature type="transmembrane region" description="Helical" evidence="7">
    <location>
        <begin position="89"/>
        <end position="109"/>
    </location>
</feature>
<dbReference type="eggNOG" id="COG1593">
    <property type="taxonomic scope" value="Bacteria"/>
</dbReference>
<dbReference type="InterPro" id="IPR004681">
    <property type="entry name" value="TRAP_DctM"/>
</dbReference>
<accession>A0A081C7N3</accession>
<name>A0A081C7N3_VECG1</name>
<feature type="transmembrane region" description="Helical" evidence="7">
    <location>
        <begin position="6"/>
        <end position="28"/>
    </location>
</feature>